<organism evidence="1 2">
    <name type="scientific">Kosakonia calanthes</name>
    <dbReference type="NCBI Taxonomy" id="3139408"/>
    <lineage>
        <taxon>Bacteria</taxon>
        <taxon>Pseudomonadati</taxon>
        <taxon>Pseudomonadota</taxon>
        <taxon>Gammaproteobacteria</taxon>
        <taxon>Enterobacterales</taxon>
        <taxon>Enterobacteriaceae</taxon>
        <taxon>Kosakonia</taxon>
    </lineage>
</organism>
<gene>
    <name evidence="1" type="ORF">AAEY27_00520</name>
</gene>
<dbReference type="InterPro" id="IPR016181">
    <property type="entry name" value="Acyl_CoA_acyltransferase"/>
</dbReference>
<sequence length="192" mass="21883">MNVRDAAYSDIDMVCDLLAEAFYDDVLIKSAFPVPERRKDALRSFFRIYGEVALRKGGIIIDENNSGVLMYLHYDSDDISDEIIYKQFQDKYSPDYAAMAFLMHKLSAYHPKTPHYYIFVLAIPGHECGVDVIAALLRRLHALQDKAGIPCYAECTAARVQKLASRLGYRHAGFPLRVEGFPELYPILRDPQ</sequence>
<keyword evidence="2" id="KW-1185">Reference proteome</keyword>
<dbReference type="Proteomes" id="UP001466893">
    <property type="component" value="Chromosome"/>
</dbReference>
<dbReference type="RefSeq" id="WP_342323027.1">
    <property type="nucleotide sequence ID" value="NZ_CP151800.1"/>
</dbReference>
<evidence type="ECO:0008006" key="3">
    <source>
        <dbReference type="Google" id="ProtNLM"/>
    </source>
</evidence>
<dbReference type="Gene3D" id="3.40.630.30">
    <property type="match status" value="1"/>
</dbReference>
<dbReference type="EMBL" id="CP151800">
    <property type="protein sequence ID" value="WZV98419.1"/>
    <property type="molecule type" value="Genomic_DNA"/>
</dbReference>
<proteinExistence type="predicted"/>
<protein>
    <recommendedName>
        <fullName evidence="3">N-acetyltransferase domain-containing protein</fullName>
    </recommendedName>
</protein>
<evidence type="ECO:0000313" key="1">
    <source>
        <dbReference type="EMBL" id="WZV98419.1"/>
    </source>
</evidence>
<dbReference type="SUPFAM" id="SSF55729">
    <property type="entry name" value="Acyl-CoA N-acyltransferases (Nat)"/>
    <property type="match status" value="1"/>
</dbReference>
<name>A0ABZ3B5F5_9ENTR</name>
<evidence type="ECO:0000313" key="2">
    <source>
        <dbReference type="Proteomes" id="UP001466893"/>
    </source>
</evidence>
<reference evidence="1 2" key="1">
    <citation type="submission" date="2024-04" db="EMBL/GenBank/DDBJ databases">
        <title>Kosakonia calanthae sp. nov., a halophilic bacterium isolated from leaves of Calanthe tiplacata.</title>
        <authorList>
            <person name="Wu P."/>
        </authorList>
    </citation>
    <scope>NUCLEOTIDE SEQUENCE [LARGE SCALE GENOMIC DNA]</scope>
    <source>
        <strain evidence="1 2">BYX6</strain>
    </source>
</reference>
<accession>A0ABZ3B5F5</accession>